<gene>
    <name evidence="1" type="ORF">TIFTF001_021307</name>
</gene>
<reference evidence="1" key="1">
    <citation type="submission" date="2023-07" db="EMBL/GenBank/DDBJ databases">
        <title>draft genome sequence of fig (Ficus carica).</title>
        <authorList>
            <person name="Takahashi T."/>
            <person name="Nishimura K."/>
        </authorList>
    </citation>
    <scope>NUCLEOTIDE SEQUENCE</scope>
</reference>
<organism evidence="1 2">
    <name type="scientific">Ficus carica</name>
    <name type="common">Common fig</name>
    <dbReference type="NCBI Taxonomy" id="3494"/>
    <lineage>
        <taxon>Eukaryota</taxon>
        <taxon>Viridiplantae</taxon>
        <taxon>Streptophyta</taxon>
        <taxon>Embryophyta</taxon>
        <taxon>Tracheophyta</taxon>
        <taxon>Spermatophyta</taxon>
        <taxon>Magnoliopsida</taxon>
        <taxon>eudicotyledons</taxon>
        <taxon>Gunneridae</taxon>
        <taxon>Pentapetalae</taxon>
        <taxon>rosids</taxon>
        <taxon>fabids</taxon>
        <taxon>Rosales</taxon>
        <taxon>Moraceae</taxon>
        <taxon>Ficeae</taxon>
        <taxon>Ficus</taxon>
    </lineage>
</organism>
<sequence>MGTESQELSKEKLKSCELWQSKEAIVSCRADFAFLCAICIAELRNARDSP</sequence>
<accession>A0AA88AGG4</accession>
<dbReference type="EMBL" id="BTGU01000040">
    <property type="protein sequence ID" value="GMN52159.1"/>
    <property type="molecule type" value="Genomic_DNA"/>
</dbReference>
<dbReference type="AlphaFoldDB" id="A0AA88AGG4"/>
<keyword evidence="2" id="KW-1185">Reference proteome</keyword>
<dbReference type="Proteomes" id="UP001187192">
    <property type="component" value="Unassembled WGS sequence"/>
</dbReference>
<name>A0AA88AGG4_FICCA</name>
<comment type="caution">
    <text evidence="1">The sequence shown here is derived from an EMBL/GenBank/DDBJ whole genome shotgun (WGS) entry which is preliminary data.</text>
</comment>
<protein>
    <submittedName>
        <fullName evidence="1">Uncharacterized protein</fullName>
    </submittedName>
</protein>
<proteinExistence type="predicted"/>
<evidence type="ECO:0000313" key="2">
    <source>
        <dbReference type="Proteomes" id="UP001187192"/>
    </source>
</evidence>
<evidence type="ECO:0000313" key="1">
    <source>
        <dbReference type="EMBL" id="GMN52159.1"/>
    </source>
</evidence>